<dbReference type="AlphaFoldDB" id="A0A6F8YC06"/>
<name>A0A6F8YC06_9ACTN</name>
<gene>
    <name evidence="1" type="ORF">Psuf_009770</name>
</gene>
<reference evidence="1 2" key="2">
    <citation type="submission" date="2020-03" db="EMBL/GenBank/DDBJ databases">
        <authorList>
            <person name="Ichikawa N."/>
            <person name="Kimura A."/>
            <person name="Kitahashi Y."/>
            <person name="Uohara A."/>
        </authorList>
    </citation>
    <scope>NUCLEOTIDE SEQUENCE [LARGE SCALE GENOMIC DNA]</scope>
    <source>
        <strain evidence="1 2">NBRC 105367</strain>
    </source>
</reference>
<dbReference type="KEGG" id="psuu:Psuf_009770"/>
<sequence length="67" mass="7527">MSHRPRTVAPSNGPLVPALVRRTLPLDELETTLRLLCTGPKPFAVDGRKLGHGLPRRMIPCTNWRRC</sequence>
<protein>
    <submittedName>
        <fullName evidence="1">Uncharacterized protein</fullName>
    </submittedName>
</protein>
<evidence type="ECO:0000313" key="2">
    <source>
        <dbReference type="Proteomes" id="UP000503011"/>
    </source>
</evidence>
<dbReference type="Proteomes" id="UP000503011">
    <property type="component" value="Chromosome"/>
</dbReference>
<dbReference type="RefSeq" id="WP_232074555.1">
    <property type="nucleotide sequence ID" value="NZ_AP022871.1"/>
</dbReference>
<proteinExistence type="predicted"/>
<accession>A0A6F8YC06</accession>
<reference evidence="1 2" key="1">
    <citation type="submission" date="2020-03" db="EMBL/GenBank/DDBJ databases">
        <title>Whole genome shotgun sequence of Phytohabitans suffuscus NBRC 105367.</title>
        <authorList>
            <person name="Komaki H."/>
            <person name="Tamura T."/>
        </authorList>
    </citation>
    <scope>NUCLEOTIDE SEQUENCE [LARGE SCALE GENOMIC DNA]</scope>
    <source>
        <strain evidence="1 2">NBRC 105367</strain>
    </source>
</reference>
<dbReference type="EMBL" id="AP022871">
    <property type="protein sequence ID" value="BCB83664.1"/>
    <property type="molecule type" value="Genomic_DNA"/>
</dbReference>
<keyword evidence="2" id="KW-1185">Reference proteome</keyword>
<evidence type="ECO:0000313" key="1">
    <source>
        <dbReference type="EMBL" id="BCB83664.1"/>
    </source>
</evidence>
<organism evidence="1 2">
    <name type="scientific">Phytohabitans suffuscus</name>
    <dbReference type="NCBI Taxonomy" id="624315"/>
    <lineage>
        <taxon>Bacteria</taxon>
        <taxon>Bacillati</taxon>
        <taxon>Actinomycetota</taxon>
        <taxon>Actinomycetes</taxon>
        <taxon>Micromonosporales</taxon>
        <taxon>Micromonosporaceae</taxon>
    </lineage>
</organism>